<comment type="caution">
    <text evidence="2">The sequence shown here is derived from an EMBL/GenBank/DDBJ whole genome shotgun (WGS) entry which is preliminary data.</text>
</comment>
<feature type="coiled-coil region" evidence="1">
    <location>
        <begin position="124"/>
        <end position="220"/>
    </location>
</feature>
<accession>A0A1G2IUA8</accession>
<dbReference type="EMBL" id="MHPJ01000026">
    <property type="protein sequence ID" value="OGZ78137.1"/>
    <property type="molecule type" value="Genomic_DNA"/>
</dbReference>
<proteinExistence type="predicted"/>
<dbReference type="AlphaFoldDB" id="A0A1G2IUA8"/>
<keyword evidence="1" id="KW-0175">Coiled coil</keyword>
<organism evidence="2 3">
    <name type="scientific">Candidatus Staskawiczbacteria bacterium RIFOXYB1_FULL_37_44</name>
    <dbReference type="NCBI Taxonomy" id="1802223"/>
    <lineage>
        <taxon>Bacteria</taxon>
        <taxon>Candidatus Staskawicziibacteriota</taxon>
    </lineage>
</organism>
<gene>
    <name evidence="2" type="ORF">A2358_02190</name>
</gene>
<dbReference type="Proteomes" id="UP000178650">
    <property type="component" value="Unassembled WGS sequence"/>
</dbReference>
<reference evidence="2 3" key="1">
    <citation type="journal article" date="2016" name="Nat. Commun.">
        <title>Thousands of microbial genomes shed light on interconnected biogeochemical processes in an aquifer system.</title>
        <authorList>
            <person name="Anantharaman K."/>
            <person name="Brown C.T."/>
            <person name="Hug L.A."/>
            <person name="Sharon I."/>
            <person name="Castelle C.J."/>
            <person name="Probst A.J."/>
            <person name="Thomas B.C."/>
            <person name="Singh A."/>
            <person name="Wilkins M.J."/>
            <person name="Karaoz U."/>
            <person name="Brodie E.L."/>
            <person name="Williams K.H."/>
            <person name="Hubbard S.S."/>
            <person name="Banfield J.F."/>
        </authorList>
    </citation>
    <scope>NUCLEOTIDE SEQUENCE [LARGE SCALE GENOMIC DNA]</scope>
</reference>
<evidence type="ECO:0000256" key="1">
    <source>
        <dbReference type="SAM" id="Coils"/>
    </source>
</evidence>
<evidence type="ECO:0000313" key="2">
    <source>
        <dbReference type="EMBL" id="OGZ78137.1"/>
    </source>
</evidence>
<evidence type="ECO:0000313" key="3">
    <source>
        <dbReference type="Proteomes" id="UP000178650"/>
    </source>
</evidence>
<feature type="coiled-coil region" evidence="1">
    <location>
        <begin position="42"/>
        <end position="69"/>
    </location>
</feature>
<protein>
    <submittedName>
        <fullName evidence="2">Uncharacterized protein</fullName>
    </submittedName>
</protein>
<name>A0A1G2IUA8_9BACT</name>
<sequence>MVVVAMVVCLAGCNWFGPDAAHDQSVAREARANERAQIDVAIAEDLRQKEAARKSAEEYRRTHETLEEVALVQGTHATNSCSIQIVRKDTPINVRAGKCADIYETGEAVQKRLAGQAVLDDVRLKGLQDEMARAETVREEKQREVDDLKATIGEMKKSLAVAEAQAKADRQNAELANEIALQRQVLGAAQTNLAEKTAALAKKEAEMAAVNAKLDKIQKDVNAPMRVSVKDTDACGRETNWTMDLRKAN</sequence>